<dbReference type="GO" id="GO:0004673">
    <property type="term" value="F:protein histidine kinase activity"/>
    <property type="evidence" value="ECO:0007669"/>
    <property type="project" value="UniProtKB-EC"/>
</dbReference>
<dbReference type="PROSITE" id="PS50109">
    <property type="entry name" value="HIS_KIN"/>
    <property type="match status" value="1"/>
</dbReference>
<dbReference type="InterPro" id="IPR004358">
    <property type="entry name" value="Sig_transdc_His_kin-like_C"/>
</dbReference>
<keyword evidence="3" id="KW-0597">Phosphoprotein</keyword>
<dbReference type="InterPro" id="IPR005467">
    <property type="entry name" value="His_kinase_dom"/>
</dbReference>
<dbReference type="InterPro" id="IPR036890">
    <property type="entry name" value="HATPase_C_sf"/>
</dbReference>
<evidence type="ECO:0000313" key="6">
    <source>
        <dbReference type="EMBL" id="VEI62273.1"/>
    </source>
</evidence>
<feature type="domain" description="Histidine kinase" evidence="5">
    <location>
        <begin position="751"/>
        <end position="861"/>
    </location>
</feature>
<feature type="coiled-coil region" evidence="4">
    <location>
        <begin position="587"/>
        <end position="660"/>
    </location>
</feature>
<evidence type="ECO:0000313" key="7">
    <source>
        <dbReference type="Proteomes" id="UP000281904"/>
    </source>
</evidence>
<dbReference type="AlphaFoldDB" id="A0A448S3I1"/>
<dbReference type="SUPFAM" id="SSF55874">
    <property type="entry name" value="ATPase domain of HSP90 chaperone/DNA topoisomerase II/histidine kinase"/>
    <property type="match status" value="2"/>
</dbReference>
<dbReference type="InterPro" id="IPR003594">
    <property type="entry name" value="HATPase_dom"/>
</dbReference>
<evidence type="ECO:0000256" key="3">
    <source>
        <dbReference type="ARBA" id="ARBA00022553"/>
    </source>
</evidence>
<dbReference type="Pfam" id="PF02518">
    <property type="entry name" value="HATPase_c"/>
    <property type="match status" value="1"/>
</dbReference>
<organism evidence="6 7">
    <name type="scientific">Serratia rubidaea</name>
    <name type="common">Serratia marinorubra</name>
    <dbReference type="NCBI Taxonomy" id="61652"/>
    <lineage>
        <taxon>Bacteria</taxon>
        <taxon>Pseudomonadati</taxon>
        <taxon>Pseudomonadota</taxon>
        <taxon>Gammaproteobacteria</taxon>
        <taxon>Enterobacterales</taxon>
        <taxon>Yersiniaceae</taxon>
        <taxon>Serratia</taxon>
    </lineage>
</organism>
<dbReference type="Proteomes" id="UP000281904">
    <property type="component" value="Chromosome"/>
</dbReference>
<reference evidence="6 7" key="1">
    <citation type="submission" date="2018-12" db="EMBL/GenBank/DDBJ databases">
        <authorList>
            <consortium name="Pathogen Informatics"/>
        </authorList>
    </citation>
    <scope>NUCLEOTIDE SEQUENCE [LARGE SCALE GENOMIC DNA]</scope>
    <source>
        <strain evidence="6 7">NCTC10036</strain>
    </source>
</reference>
<accession>A0A448S3I1</accession>
<dbReference type="PRINTS" id="PR00344">
    <property type="entry name" value="BCTRLSENSOR"/>
</dbReference>
<gene>
    <name evidence="6" type="primary">zraS</name>
    <name evidence="6" type="ORF">NCTC10036_01022</name>
</gene>
<name>A0A448S3I1_SERRU</name>
<evidence type="ECO:0000256" key="2">
    <source>
        <dbReference type="ARBA" id="ARBA00012438"/>
    </source>
</evidence>
<comment type="catalytic activity">
    <reaction evidence="1">
        <text>ATP + protein L-histidine = ADP + protein N-phospho-L-histidine.</text>
        <dbReference type="EC" id="2.7.13.3"/>
    </reaction>
</comment>
<dbReference type="EMBL" id="LR134493">
    <property type="protein sequence ID" value="VEI62273.1"/>
    <property type="molecule type" value="Genomic_DNA"/>
</dbReference>
<sequence length="863" mass="99718">MASIKKIPFKVSARTARLIGRENIATAKGAIIELVKNGYDADSPISIVFFDNYYSNLKNEISEDFFNELQVKGIDKDLLLDVYEYNSNNFKLKNKINDNVIKDFKNRLSKLASLYIVDAGEGMTQNIIRDNWMTIGTDNKAHNFLTKTGRVKAGAKGIGRFALDKLGSKAEMITFFNPENHEKDIDEDKMPTPYLGYRWEVNWEDFEGEFKTIENVGAQLTGIQNSSLSKQLENILPKYILSKIPDINSFKYGTVLKITELRDYWEDYYVEQVYTDLEVLVPPRESNEFSIYLYSSLTPDSYGEVLGSLCDDFDYKIIAKADDKQNVSIKVIRNEYDVASIPVEFFSRNSMQEEPYTRANFLKGFWKTEKTFSQLLPGYQEVDRDRTFNDIGLFEFTFYYMKKTYTTPDAERFFYKSISPSARKDWLQKFGGIKLFRDNFRVRPYGEIKDVAFDWLGLGNRKAASPAGITKKDGRYRVEPENVAGAIKISRLTNVNFEDKSSREGLQENKTFQIFKELIAAIINIFETDRSYIAREMRDYDDTRFSDIRSRQEAEQIAKRILEQSREKKISSQNSKITHVNPTSNAADDLKDKHLAIIAELNEKKDEEIERLKEEQKVLRGLASSGIVLASFSHDFSKLNSRLESRLEKLKKLISERINENDYNGIENRKNPFYLMQSMREQDIKLKSWLAFSLGAARKDKRKRKQLFLRKYFSDFKIDWSSVLNDRGVELDITNIEDLDMRVFEIDFDSIFNNLLVNTIDAFNSSGNDHRFIKVVASSTSKEIVIDYSDNGPGISKDIDSPEKIFAPLFTTKRNPHSGEEEGTGLGMWLVKSIVEENDGTVKLLYPEQGFSIRITFPVKYKR</sequence>
<evidence type="ECO:0000256" key="4">
    <source>
        <dbReference type="SAM" id="Coils"/>
    </source>
</evidence>
<proteinExistence type="predicted"/>
<evidence type="ECO:0000259" key="5">
    <source>
        <dbReference type="PROSITE" id="PS50109"/>
    </source>
</evidence>
<evidence type="ECO:0000256" key="1">
    <source>
        <dbReference type="ARBA" id="ARBA00000085"/>
    </source>
</evidence>
<keyword evidence="4" id="KW-0175">Coiled coil</keyword>
<dbReference type="EC" id="2.7.13.3" evidence="2"/>
<keyword evidence="6" id="KW-0808">Transferase</keyword>
<dbReference type="SMART" id="SM00387">
    <property type="entry name" value="HATPase_c"/>
    <property type="match status" value="1"/>
</dbReference>
<protein>
    <recommendedName>
        <fullName evidence="2">histidine kinase</fullName>
        <ecNumber evidence="2">2.7.13.3</ecNumber>
    </recommendedName>
</protein>
<dbReference type="PANTHER" id="PTHR43065">
    <property type="entry name" value="SENSOR HISTIDINE KINASE"/>
    <property type="match status" value="1"/>
</dbReference>
<dbReference type="RefSeq" id="WP_126530727.1">
    <property type="nucleotide sequence ID" value="NZ_LR134493.1"/>
</dbReference>
<dbReference type="Gene3D" id="3.30.565.10">
    <property type="entry name" value="Histidine kinase-like ATPase, C-terminal domain"/>
    <property type="match status" value="2"/>
</dbReference>